<name>A0A8S9N9C9_BRACR</name>
<dbReference type="AlphaFoldDB" id="A0A8S9N9C9"/>
<dbReference type="EMBL" id="QGKX02001621">
    <property type="protein sequence ID" value="KAF3501574.1"/>
    <property type="molecule type" value="Genomic_DNA"/>
</dbReference>
<reference evidence="1" key="1">
    <citation type="submission" date="2019-12" db="EMBL/GenBank/DDBJ databases">
        <title>Genome sequencing and annotation of Brassica cretica.</title>
        <authorList>
            <person name="Studholme D.J."/>
            <person name="Sarris P."/>
        </authorList>
    </citation>
    <scope>NUCLEOTIDE SEQUENCE</scope>
    <source>
        <strain evidence="1">PFS-109/04</strain>
        <tissue evidence="1">Leaf</tissue>
    </source>
</reference>
<dbReference type="Proteomes" id="UP000712600">
    <property type="component" value="Unassembled WGS sequence"/>
</dbReference>
<gene>
    <name evidence="1" type="ORF">F2Q69_00042523</name>
</gene>
<evidence type="ECO:0000313" key="2">
    <source>
        <dbReference type="Proteomes" id="UP000712600"/>
    </source>
</evidence>
<comment type="caution">
    <text evidence="1">The sequence shown here is derived from an EMBL/GenBank/DDBJ whole genome shotgun (WGS) entry which is preliminary data.</text>
</comment>
<organism evidence="1 2">
    <name type="scientific">Brassica cretica</name>
    <name type="common">Mustard</name>
    <dbReference type="NCBI Taxonomy" id="69181"/>
    <lineage>
        <taxon>Eukaryota</taxon>
        <taxon>Viridiplantae</taxon>
        <taxon>Streptophyta</taxon>
        <taxon>Embryophyta</taxon>
        <taxon>Tracheophyta</taxon>
        <taxon>Spermatophyta</taxon>
        <taxon>Magnoliopsida</taxon>
        <taxon>eudicotyledons</taxon>
        <taxon>Gunneridae</taxon>
        <taxon>Pentapetalae</taxon>
        <taxon>rosids</taxon>
        <taxon>malvids</taxon>
        <taxon>Brassicales</taxon>
        <taxon>Brassicaceae</taxon>
        <taxon>Brassiceae</taxon>
        <taxon>Brassica</taxon>
    </lineage>
</organism>
<proteinExistence type="predicted"/>
<accession>A0A8S9N9C9</accession>
<protein>
    <submittedName>
        <fullName evidence="1">Uncharacterized protein</fullName>
    </submittedName>
</protein>
<sequence length="116" mass="12836">MAEGEVPGTGPGELYSGEPGFLLAGTQRRINDPEIIAACHCGAEYETKYSASIETHTATSIDCAHQKSTDIPGEESVDNSLEDWEKNYYNPTVATYNKHNMHTAEYDEDYEEERAA</sequence>
<evidence type="ECO:0000313" key="1">
    <source>
        <dbReference type="EMBL" id="KAF3501574.1"/>
    </source>
</evidence>